<dbReference type="PANTHER" id="PTHR30381">
    <property type="entry name" value="FLAGELLAR P-RING PERIPLASMIC PROTEIN FLGI"/>
    <property type="match status" value="1"/>
</dbReference>
<name>A0A517XL13_9BACT</name>
<keyword evidence="7" id="KW-1185">Reference proteome</keyword>
<dbReference type="Gene3D" id="1.25.10.10">
    <property type="entry name" value="Leucine-rich Repeat Variant"/>
    <property type="match status" value="1"/>
</dbReference>
<dbReference type="EMBL" id="CP036273">
    <property type="protein sequence ID" value="QDU18195.1"/>
    <property type="molecule type" value="Genomic_DNA"/>
</dbReference>
<comment type="subcellular location">
    <subcellularLocation>
        <location evidence="2">Bacterial flagellum basal body</location>
    </subcellularLocation>
</comment>
<dbReference type="InterPro" id="IPR004155">
    <property type="entry name" value="PBS_lyase_HEAT"/>
</dbReference>
<keyword evidence="6" id="KW-0969">Cilium</keyword>
<dbReference type="RefSeq" id="WP_202920553.1">
    <property type="nucleotide sequence ID" value="NZ_CP036273.1"/>
</dbReference>
<evidence type="ECO:0000256" key="2">
    <source>
        <dbReference type="ARBA" id="ARBA00004117"/>
    </source>
</evidence>
<dbReference type="Pfam" id="PF02119">
    <property type="entry name" value="FlgI"/>
    <property type="match status" value="1"/>
</dbReference>
<keyword evidence="4" id="KW-0975">Bacterial flagellum</keyword>
<dbReference type="InterPro" id="IPR011989">
    <property type="entry name" value="ARM-like"/>
</dbReference>
<evidence type="ECO:0000313" key="7">
    <source>
        <dbReference type="Proteomes" id="UP000319576"/>
    </source>
</evidence>
<feature type="region of interest" description="Disordered" evidence="5">
    <location>
        <begin position="601"/>
        <end position="671"/>
    </location>
</feature>
<dbReference type="InterPro" id="IPR016024">
    <property type="entry name" value="ARM-type_fold"/>
</dbReference>
<evidence type="ECO:0000256" key="5">
    <source>
        <dbReference type="SAM" id="MobiDB-lite"/>
    </source>
</evidence>
<keyword evidence="6" id="KW-0966">Cell projection</keyword>
<feature type="compositionally biased region" description="Low complexity" evidence="5">
    <location>
        <begin position="644"/>
        <end position="671"/>
    </location>
</feature>
<dbReference type="GO" id="GO:0005198">
    <property type="term" value="F:structural molecule activity"/>
    <property type="evidence" value="ECO:0007669"/>
    <property type="project" value="InterPro"/>
</dbReference>
<evidence type="ECO:0000256" key="4">
    <source>
        <dbReference type="ARBA" id="ARBA00023143"/>
    </source>
</evidence>
<accession>A0A517XL13</accession>
<proteinExistence type="predicted"/>
<dbReference type="SMART" id="SM00567">
    <property type="entry name" value="EZ_HEAT"/>
    <property type="match status" value="2"/>
</dbReference>
<dbReference type="Proteomes" id="UP000319576">
    <property type="component" value="Chromosome"/>
</dbReference>
<protein>
    <submittedName>
        <fullName evidence="6">Flagellar basal body P-ring protein</fullName>
    </submittedName>
</protein>
<organism evidence="6 7">
    <name type="scientific">Urbifossiella limnaea</name>
    <dbReference type="NCBI Taxonomy" id="2528023"/>
    <lineage>
        <taxon>Bacteria</taxon>
        <taxon>Pseudomonadati</taxon>
        <taxon>Planctomycetota</taxon>
        <taxon>Planctomycetia</taxon>
        <taxon>Gemmatales</taxon>
        <taxon>Gemmataceae</taxon>
        <taxon>Urbifossiella</taxon>
    </lineage>
</organism>
<dbReference type="AlphaFoldDB" id="A0A517XL13"/>
<keyword evidence="3" id="KW-0732">Signal</keyword>
<dbReference type="KEGG" id="uli:ETAA1_00780"/>
<reference evidence="6 7" key="1">
    <citation type="submission" date="2019-02" db="EMBL/GenBank/DDBJ databases">
        <title>Deep-cultivation of Planctomycetes and their phenomic and genomic characterization uncovers novel biology.</title>
        <authorList>
            <person name="Wiegand S."/>
            <person name="Jogler M."/>
            <person name="Boedeker C."/>
            <person name="Pinto D."/>
            <person name="Vollmers J."/>
            <person name="Rivas-Marin E."/>
            <person name="Kohn T."/>
            <person name="Peeters S.H."/>
            <person name="Heuer A."/>
            <person name="Rast P."/>
            <person name="Oberbeckmann S."/>
            <person name="Bunk B."/>
            <person name="Jeske O."/>
            <person name="Meyerdierks A."/>
            <person name="Storesund J.E."/>
            <person name="Kallscheuer N."/>
            <person name="Luecker S."/>
            <person name="Lage O.M."/>
            <person name="Pohl T."/>
            <person name="Merkel B.J."/>
            <person name="Hornburger P."/>
            <person name="Mueller R.-W."/>
            <person name="Bruemmer F."/>
            <person name="Labrenz M."/>
            <person name="Spormann A.M."/>
            <person name="Op den Camp H."/>
            <person name="Overmann J."/>
            <person name="Amann R."/>
            <person name="Jetten M.S.M."/>
            <person name="Mascher T."/>
            <person name="Medema M.H."/>
            <person name="Devos D.P."/>
            <person name="Kaster A.-K."/>
            <person name="Ovreas L."/>
            <person name="Rohde M."/>
            <person name="Galperin M.Y."/>
            <person name="Jogler C."/>
        </authorList>
    </citation>
    <scope>NUCLEOTIDE SEQUENCE [LARGE SCALE GENOMIC DNA]</scope>
    <source>
        <strain evidence="6 7">ETA_A1</strain>
    </source>
</reference>
<dbReference type="GO" id="GO:0009428">
    <property type="term" value="C:bacterial-type flagellum basal body, distal rod, P ring"/>
    <property type="evidence" value="ECO:0007669"/>
    <property type="project" value="InterPro"/>
</dbReference>
<dbReference type="GO" id="GO:0071973">
    <property type="term" value="P:bacterial-type flagellum-dependent cell motility"/>
    <property type="evidence" value="ECO:0007669"/>
    <property type="project" value="InterPro"/>
</dbReference>
<dbReference type="PANTHER" id="PTHR30381:SF0">
    <property type="entry name" value="FLAGELLAR P-RING PROTEIN"/>
    <property type="match status" value="1"/>
</dbReference>
<dbReference type="InterPro" id="IPR001782">
    <property type="entry name" value="Flag_FlgI"/>
</dbReference>
<dbReference type="SUPFAM" id="SSF48371">
    <property type="entry name" value="ARM repeat"/>
    <property type="match status" value="1"/>
</dbReference>
<gene>
    <name evidence="6" type="ORF">ETAA1_00780</name>
</gene>
<keyword evidence="6" id="KW-0282">Flagellum</keyword>
<evidence type="ECO:0000256" key="1">
    <source>
        <dbReference type="ARBA" id="ARBA00002591"/>
    </source>
</evidence>
<comment type="function">
    <text evidence="1">Assembles around the rod to form the L-ring and probably protects the motor/basal body from shearing forces during rotation.</text>
</comment>
<dbReference type="GO" id="GO:0030288">
    <property type="term" value="C:outer membrane-bounded periplasmic space"/>
    <property type="evidence" value="ECO:0007669"/>
    <property type="project" value="InterPro"/>
</dbReference>
<evidence type="ECO:0000313" key="6">
    <source>
        <dbReference type="EMBL" id="QDU18195.1"/>
    </source>
</evidence>
<sequence>MLRASVLWGGLAAVAVLPTGCLNTPAEKVQGRSQIGSDEPIDPDAYATVGSKTIPDNMGPVHVSGVALVYRLPPGAGSHAPAGGWRTMLETSLKKQGWTNIRDILEDPTKTTSLVLVSAVIPPGARKGETLDLTVTVPEDSKTVSLRGGLLYPCELTEYDTTSNISALAKGTAPSGPPGRLLLGKTWARTVDKAAVVAGTYESAERANPTVDGEEPTRRVGKVWAGAKVADNRPYFYVLKAGDDNIRMAAEVAERLNATFHANGDPGRKVAEAQPKAIVVNVPHAYRHNHHRFLLVSRQVPMIPVAPGSIYREKLAAELLDPATCLVAAVKLEALGGDSRRPLRVGLESPSPWVRFAAAEALTYLGHTDGAEVLAKTVEEHPALRAHALKALAVMDDAACTDRLTDLLGNPDPQVRYGAFIALRLADEQHPAIRGTLLNDSFHVHRVAAGSPGMVHVASDRRSEIVVFGDSVKLRGPFTLPLGTEFTVSVPANGPEAKVSRIVRVKGQPDVKEVTCPTDLTAVLATVARLGGGYGEAVELVRRADNAQVMTAALAQDAIPRQLSVQQLANFARLDPTLVKADVEVARVGASSLELEAAGVDLPADPSEARPADAPVRAPLSREPGRLFGPRQPAAPAQAEGLSPVVPTTATEPAPAAAAPRGTNPGTVFGR</sequence>
<evidence type="ECO:0000256" key="3">
    <source>
        <dbReference type="ARBA" id="ARBA00022729"/>
    </source>
</evidence>